<sequence>MAASKTLSTLRRSAPAVVDCFKNAKLYRREVPASGAPPKEVVVLFTWLGAKQKHAHKYAKCWTRRGHDVLYVTTSVRDLLFPRTGAEVTADRVLDFLDQKKSDVIVHGLSVGGYLTQRVLMGARNSQVNISHLIYDSFTSCTGMEAGVQNAVHPKYRGLARALVGVYVKYGNLSSVNEAQSFAENTPCQAPAMFLHSLADEVTQYRDVELVVRGQQRASPTTTLLVPAELRVPHVSLLKYIGDEKYMGYIDKFIEMYRGYVMNYDRDYTSAATVDYITEVPTLCPERVLVSQ</sequence>
<dbReference type="EMBL" id="JACEEZ010003119">
    <property type="protein sequence ID" value="KAG0727642.1"/>
    <property type="molecule type" value="Genomic_DNA"/>
</dbReference>
<keyword evidence="2" id="KW-1185">Reference proteome</keyword>
<reference evidence="1" key="1">
    <citation type="submission" date="2020-07" db="EMBL/GenBank/DDBJ databases">
        <title>The High-quality genome of the commercially important snow crab, Chionoecetes opilio.</title>
        <authorList>
            <person name="Jeong J.-H."/>
            <person name="Ryu S."/>
        </authorList>
    </citation>
    <scope>NUCLEOTIDE SEQUENCE</scope>
    <source>
        <strain evidence="1">MADBK_172401_WGS</strain>
        <tissue evidence="1">Digestive gland</tissue>
    </source>
</reference>
<gene>
    <name evidence="1" type="primary">tmem53</name>
    <name evidence="1" type="ORF">GWK47_034231</name>
</gene>
<keyword evidence="1" id="KW-0812">Transmembrane</keyword>
<dbReference type="AlphaFoldDB" id="A0A8J4YIH8"/>
<keyword evidence="1" id="KW-0472">Membrane</keyword>
<dbReference type="SUPFAM" id="SSF53474">
    <property type="entry name" value="alpha/beta-Hydrolases"/>
    <property type="match status" value="1"/>
</dbReference>
<dbReference type="OrthoDB" id="77878at2759"/>
<dbReference type="Proteomes" id="UP000770661">
    <property type="component" value="Unassembled WGS sequence"/>
</dbReference>
<dbReference type="GO" id="GO:0017171">
    <property type="term" value="F:serine hydrolase activity"/>
    <property type="evidence" value="ECO:0007669"/>
    <property type="project" value="TreeGrafter"/>
</dbReference>
<dbReference type="Pfam" id="PF05705">
    <property type="entry name" value="DUF829"/>
    <property type="match status" value="1"/>
</dbReference>
<evidence type="ECO:0000313" key="1">
    <source>
        <dbReference type="EMBL" id="KAG0727642.1"/>
    </source>
</evidence>
<organism evidence="1 2">
    <name type="scientific">Chionoecetes opilio</name>
    <name type="common">Atlantic snow crab</name>
    <name type="synonym">Cancer opilio</name>
    <dbReference type="NCBI Taxonomy" id="41210"/>
    <lineage>
        <taxon>Eukaryota</taxon>
        <taxon>Metazoa</taxon>
        <taxon>Ecdysozoa</taxon>
        <taxon>Arthropoda</taxon>
        <taxon>Crustacea</taxon>
        <taxon>Multicrustacea</taxon>
        <taxon>Malacostraca</taxon>
        <taxon>Eumalacostraca</taxon>
        <taxon>Eucarida</taxon>
        <taxon>Decapoda</taxon>
        <taxon>Pleocyemata</taxon>
        <taxon>Brachyura</taxon>
        <taxon>Eubrachyura</taxon>
        <taxon>Majoidea</taxon>
        <taxon>Majidae</taxon>
        <taxon>Chionoecetes</taxon>
    </lineage>
</organism>
<proteinExistence type="predicted"/>
<evidence type="ECO:0000313" key="2">
    <source>
        <dbReference type="Proteomes" id="UP000770661"/>
    </source>
</evidence>
<dbReference type="Gene3D" id="3.40.50.1820">
    <property type="entry name" value="alpha/beta hydrolase"/>
    <property type="match status" value="1"/>
</dbReference>
<dbReference type="InterPro" id="IPR008547">
    <property type="entry name" value="DUF829_TMEM53"/>
</dbReference>
<dbReference type="PANTHER" id="PTHR20908">
    <property type="entry name" value="LD15586P"/>
    <property type="match status" value="1"/>
</dbReference>
<dbReference type="InterPro" id="IPR029058">
    <property type="entry name" value="AB_hydrolase_fold"/>
</dbReference>
<dbReference type="PANTHER" id="PTHR20908:SF4">
    <property type="entry name" value="SI:DKEY-5I3.5"/>
    <property type="match status" value="1"/>
</dbReference>
<accession>A0A8J4YIH8</accession>
<protein>
    <submittedName>
        <fullName evidence="1">Transmembrane protein 53</fullName>
    </submittedName>
</protein>
<comment type="caution">
    <text evidence="1">The sequence shown here is derived from an EMBL/GenBank/DDBJ whole genome shotgun (WGS) entry which is preliminary data.</text>
</comment>
<name>A0A8J4YIH8_CHIOP</name>